<dbReference type="EMBL" id="JAEVHI010000005">
    <property type="protein sequence ID" value="KAG5290917.1"/>
    <property type="molecule type" value="Genomic_DNA"/>
</dbReference>
<name>A0A8H7YG93_AJECA</name>
<dbReference type="AlphaFoldDB" id="A0A8H7YG93"/>
<comment type="caution">
    <text evidence="1">The sequence shown here is derived from an EMBL/GenBank/DDBJ whole genome shotgun (WGS) entry which is preliminary data.</text>
</comment>
<protein>
    <submittedName>
        <fullName evidence="1">Uncharacterized protein</fullName>
    </submittedName>
</protein>
<gene>
    <name evidence="1" type="ORF">I7I52_08082</name>
</gene>
<evidence type="ECO:0000313" key="2">
    <source>
        <dbReference type="Proteomes" id="UP000670092"/>
    </source>
</evidence>
<dbReference type="Proteomes" id="UP000670092">
    <property type="component" value="Unassembled WGS sequence"/>
</dbReference>
<sequence length="85" mass="9758">MSPFGSLSFPLFDHSFSSSLFLKLIYYGNSSCFPPSYSYSLPSLRYKFSTIVFFHNSSIGSYQRCNYKQPLKPSCHVLLLPKAKR</sequence>
<reference evidence="1 2" key="1">
    <citation type="submission" date="2021-01" db="EMBL/GenBank/DDBJ databases">
        <title>Chromosome-level genome assembly of a human fungal pathogen reveals clustering of transcriptionally co-regulated genes.</title>
        <authorList>
            <person name="Voorhies M."/>
            <person name="Cohen S."/>
            <person name="Shea T.P."/>
            <person name="Petrus S."/>
            <person name="Munoz J.F."/>
            <person name="Poplawski S."/>
            <person name="Goldman W.E."/>
            <person name="Michael T."/>
            <person name="Cuomo C.A."/>
            <person name="Sil A."/>
            <person name="Beyhan S."/>
        </authorList>
    </citation>
    <scope>NUCLEOTIDE SEQUENCE [LARGE SCALE GENOMIC DNA]</scope>
    <source>
        <strain evidence="1 2">G184AR</strain>
    </source>
</reference>
<dbReference type="VEuPathDB" id="FungiDB:I7I52_08082"/>
<organism evidence="1 2">
    <name type="scientific">Ajellomyces capsulatus</name>
    <name type="common">Darling's disease fungus</name>
    <name type="synonym">Histoplasma capsulatum</name>
    <dbReference type="NCBI Taxonomy" id="5037"/>
    <lineage>
        <taxon>Eukaryota</taxon>
        <taxon>Fungi</taxon>
        <taxon>Dikarya</taxon>
        <taxon>Ascomycota</taxon>
        <taxon>Pezizomycotina</taxon>
        <taxon>Eurotiomycetes</taxon>
        <taxon>Eurotiomycetidae</taxon>
        <taxon>Onygenales</taxon>
        <taxon>Ajellomycetaceae</taxon>
        <taxon>Histoplasma</taxon>
    </lineage>
</organism>
<proteinExistence type="predicted"/>
<evidence type="ECO:0000313" key="1">
    <source>
        <dbReference type="EMBL" id="KAG5290917.1"/>
    </source>
</evidence>
<accession>A0A8H7YG93</accession>